<dbReference type="Gene3D" id="2.10.25.10">
    <property type="entry name" value="Laminin"/>
    <property type="match status" value="1"/>
</dbReference>
<dbReference type="InterPro" id="IPR000742">
    <property type="entry name" value="EGF"/>
</dbReference>
<dbReference type="SUPFAM" id="SSF57196">
    <property type="entry name" value="EGF/Laminin"/>
    <property type="match status" value="1"/>
</dbReference>
<accession>A0A448XB23</accession>
<keyword evidence="1" id="KW-1015">Disulfide bond</keyword>
<dbReference type="PROSITE" id="PS00022">
    <property type="entry name" value="EGF_1"/>
    <property type="match status" value="1"/>
</dbReference>
<dbReference type="AlphaFoldDB" id="A0A448XB23"/>
<reference evidence="3" key="1">
    <citation type="submission" date="2018-11" db="EMBL/GenBank/DDBJ databases">
        <authorList>
            <consortium name="Pathogen Informatics"/>
        </authorList>
    </citation>
    <scope>NUCLEOTIDE SEQUENCE</scope>
</reference>
<comment type="caution">
    <text evidence="3">The sequence shown here is derived from an EMBL/GenBank/DDBJ whole genome shotgun (WGS) entry which is preliminary data.</text>
</comment>
<dbReference type="PROSITE" id="PS50026">
    <property type="entry name" value="EGF_3"/>
    <property type="match status" value="1"/>
</dbReference>
<organism evidence="3 4">
    <name type="scientific">Protopolystoma xenopodis</name>
    <dbReference type="NCBI Taxonomy" id="117903"/>
    <lineage>
        <taxon>Eukaryota</taxon>
        <taxon>Metazoa</taxon>
        <taxon>Spiralia</taxon>
        <taxon>Lophotrochozoa</taxon>
        <taxon>Platyhelminthes</taxon>
        <taxon>Monogenea</taxon>
        <taxon>Polyopisthocotylea</taxon>
        <taxon>Polystomatidea</taxon>
        <taxon>Polystomatidae</taxon>
        <taxon>Protopolystoma</taxon>
    </lineage>
</organism>
<sequence>MLSTVSFSLSIESNATLLQYSTALALTNSARLTGCSLSHVRPGPNGQAVLSTNVRLTPLHDALSTSQIDDLLTKQLTVAEIQGAKGFGVKGPGPIDVQVFGPDVIDPKTITVLPISATTGYVSFNGSRPKCDRNYTVLWKKPEDTIPRGSKSITCNRGFGGKRNCMTILAPRAAGVKAIRLHETSRRSMKPTRESGTHRTCETLLTGLDPNSQYQFSVMTSKPDEKAGLQSDWSSAQVATKSDPSTAFFRQRRNHAALGQGELRIDITIGASAIAEKPLLDSCLGLACYHNASCSSLSATGACVCRGTYTGPFCETKRNMTRYRDPADTRLLAHVADVMSVRLADLFYKDW</sequence>
<dbReference type="Gene3D" id="2.60.40.10">
    <property type="entry name" value="Immunoglobulins"/>
    <property type="match status" value="1"/>
</dbReference>
<evidence type="ECO:0000313" key="3">
    <source>
        <dbReference type="EMBL" id="VEL32501.1"/>
    </source>
</evidence>
<dbReference type="InterPro" id="IPR013783">
    <property type="entry name" value="Ig-like_fold"/>
</dbReference>
<dbReference type="EMBL" id="CAAALY010244264">
    <property type="protein sequence ID" value="VEL32501.1"/>
    <property type="molecule type" value="Genomic_DNA"/>
</dbReference>
<proteinExistence type="predicted"/>
<evidence type="ECO:0000313" key="4">
    <source>
        <dbReference type="Proteomes" id="UP000784294"/>
    </source>
</evidence>
<protein>
    <recommendedName>
        <fullName evidence="2">EGF-like domain-containing protein</fullName>
    </recommendedName>
</protein>
<feature type="domain" description="EGF-like" evidence="2">
    <location>
        <begin position="279"/>
        <end position="315"/>
    </location>
</feature>
<dbReference type="Proteomes" id="UP000784294">
    <property type="component" value="Unassembled WGS sequence"/>
</dbReference>
<comment type="caution">
    <text evidence="1">Lacks conserved residue(s) required for the propagation of feature annotation.</text>
</comment>
<feature type="disulfide bond" evidence="1">
    <location>
        <begin position="305"/>
        <end position="314"/>
    </location>
</feature>
<gene>
    <name evidence="3" type="ORF">PXEA_LOCUS25941</name>
</gene>
<evidence type="ECO:0000259" key="2">
    <source>
        <dbReference type="PROSITE" id="PS50026"/>
    </source>
</evidence>
<keyword evidence="4" id="KW-1185">Reference proteome</keyword>
<name>A0A448XB23_9PLAT</name>
<evidence type="ECO:0000256" key="1">
    <source>
        <dbReference type="PROSITE-ProRule" id="PRU00076"/>
    </source>
</evidence>
<keyword evidence="1" id="KW-0245">EGF-like domain</keyword>